<keyword evidence="1" id="KW-1133">Transmembrane helix</keyword>
<dbReference type="EMBL" id="CP034662">
    <property type="protein sequence ID" value="AZQ93010.1"/>
    <property type="molecule type" value="Genomic_DNA"/>
</dbReference>
<protein>
    <submittedName>
        <fullName evidence="2">Uncharacterized protein</fullName>
    </submittedName>
</protein>
<evidence type="ECO:0000256" key="1">
    <source>
        <dbReference type="SAM" id="Phobius"/>
    </source>
</evidence>
<sequence length="84" mass="9360">MDFDQIKHGMNLTLGGKHFAKISNSFFGFDLLLVILCFGGISHFAPPFGHSLETKKAHIKAGFGRKRKIRALRGWQAVSCADNR</sequence>
<gene>
    <name evidence="2" type="ORF">EJK53_2114</name>
</gene>
<organism evidence="2 3">
    <name type="scientific">Moraxella catarrhalis</name>
    <name type="common">Branhamella catarrhalis</name>
    <dbReference type="NCBI Taxonomy" id="480"/>
    <lineage>
        <taxon>Bacteria</taxon>
        <taxon>Pseudomonadati</taxon>
        <taxon>Pseudomonadota</taxon>
        <taxon>Gammaproteobacteria</taxon>
        <taxon>Moraxellales</taxon>
        <taxon>Moraxellaceae</taxon>
        <taxon>Moraxella</taxon>
    </lineage>
</organism>
<accession>A0A3S9QEA8</accession>
<dbReference type="AlphaFoldDB" id="A0A3S9QEA8"/>
<evidence type="ECO:0000313" key="2">
    <source>
        <dbReference type="EMBL" id="AZQ93010.1"/>
    </source>
</evidence>
<dbReference type="Proteomes" id="UP000280228">
    <property type="component" value="Chromosome"/>
</dbReference>
<evidence type="ECO:0000313" key="3">
    <source>
        <dbReference type="Proteomes" id="UP000280228"/>
    </source>
</evidence>
<reference evidence="2 3" key="1">
    <citation type="submission" date="2018-12" db="EMBL/GenBank/DDBJ databases">
        <title>Persistence of Moraxella catarrhalis in Chronic Obstructive Pulmonary Disease and Regulation of the Hag/MID Adhesin.</title>
        <authorList>
            <person name="Murphy T."/>
            <person name="Zhao X."/>
            <person name="Vyas G."/>
            <person name="Aluvathingal J."/>
            <person name="Nadendla S."/>
            <person name="Tallon L."/>
            <person name="Tettelin H."/>
        </authorList>
    </citation>
    <scope>NUCLEOTIDE SEQUENCE [LARGE SCALE GENOMIC DNA]</scope>
    <source>
        <strain evidence="2 3">46P58B1</strain>
    </source>
</reference>
<feature type="transmembrane region" description="Helical" evidence="1">
    <location>
        <begin position="26"/>
        <end position="45"/>
    </location>
</feature>
<proteinExistence type="predicted"/>
<name>A0A3S9QEA8_MORCA</name>
<keyword evidence="1" id="KW-0812">Transmembrane</keyword>
<keyword evidence="1" id="KW-0472">Membrane</keyword>